<dbReference type="PATRIC" id="fig|35746.4.peg.3719"/>
<proteinExistence type="predicted"/>
<dbReference type="RefSeq" id="WP_050460238.1">
    <property type="nucleotide sequence ID" value="NZ_CP011949.1"/>
</dbReference>
<keyword evidence="1" id="KW-0614">Plasmid</keyword>
<protein>
    <recommendedName>
        <fullName evidence="3">Pectate lyase superfamily protein domain-containing protein</fullName>
    </recommendedName>
</protein>
<evidence type="ECO:0008006" key="3">
    <source>
        <dbReference type="Google" id="ProtNLM"/>
    </source>
</evidence>
<dbReference type="SUPFAM" id="SSF51126">
    <property type="entry name" value="Pectin lyase-like"/>
    <property type="match status" value="1"/>
</dbReference>
<accession>A0A0K1IYI6</accession>
<organism evidence="1 2">
    <name type="scientific">Haloferax gibbonsii</name>
    <dbReference type="NCBI Taxonomy" id="35746"/>
    <lineage>
        <taxon>Archaea</taxon>
        <taxon>Methanobacteriati</taxon>
        <taxon>Methanobacteriota</taxon>
        <taxon>Stenosarchaea group</taxon>
        <taxon>Halobacteria</taxon>
        <taxon>Halobacteriales</taxon>
        <taxon>Haloferacaceae</taxon>
        <taxon>Haloferax</taxon>
    </lineage>
</organism>
<dbReference type="PROSITE" id="PS51318">
    <property type="entry name" value="TAT"/>
    <property type="match status" value="1"/>
</dbReference>
<evidence type="ECO:0000313" key="2">
    <source>
        <dbReference type="Proteomes" id="UP000066124"/>
    </source>
</evidence>
<dbReference type="AlphaFoldDB" id="A0A0K1IYI6"/>
<dbReference type="InterPro" id="IPR006311">
    <property type="entry name" value="TAT_signal"/>
</dbReference>
<reference evidence="2" key="1">
    <citation type="journal article" date="2015" name="J. Biotechnol.">
        <title>Complete genome sequence of Haloferax gibbonsii strain ARA6, a potential producer of polyhydroxyalkanoates and halocins isolated from Araruama, Rio de Janeiro, Brasil.</title>
        <authorList>
            <person name="Pinto L.H."/>
            <person name="D'Alincourt Carvalho-Assef A.P."/>
            <person name="Vieira R.P."/>
            <person name="Clementino M.M."/>
            <person name="Albano R.M."/>
        </authorList>
    </citation>
    <scope>NUCLEOTIDE SEQUENCE [LARGE SCALE GENOMIC DNA]</scope>
    <source>
        <strain evidence="2">ARA6</strain>
        <plasmid evidence="2">Plasmid pHG2</plasmid>
    </source>
</reference>
<geneLocation type="plasmid" evidence="1 2">
    <name>pHG2</name>
</geneLocation>
<dbReference type="EMBL" id="CP011949">
    <property type="protein sequence ID" value="AKU09514.1"/>
    <property type="molecule type" value="Genomic_DNA"/>
</dbReference>
<gene>
    <name evidence="1" type="ORF">ABY42_17020</name>
</gene>
<dbReference type="Proteomes" id="UP000066124">
    <property type="component" value="Plasmid pHG2"/>
</dbReference>
<sequence>MRNQRAEERRRTVSRRQLLKGIGGAAAAVSFAGTASADGDDDWYNVVDEGADPTGGESISPVLDDIQCDDGTVLYFPEGEYLMDDAFRHVGFRGFELRGDNATIVPAADYDGRWLFKLGTFEQPGEDLVVEGFEFDFTADDTGLRVVQAQVRDDLLARDLSVVGQHDSGKYGPFAFDVTDASGIGTVQNIRIPDGGEFSDNTPGDIDVGPTGIIVSPYHDGKLWVRDCEVGAWPDNGLYCSTEGGRVVVDGGVFKNSNISNIRLSGDYSSIHGATVIVDDRRTDDTNQRGIRLDGGAYNWIDDTVVRIDEPNGRAISVQNDVEWARIQNSSVIVNGDVPTKAVTVSPGAGRIDIINTDIEFNTSGHALVVGGPSSADADPVYVLKSSVGGSGDGSSGRHAVRLERGNCTLDRFDVEQTGGDYRRAVKVLGDGSTFVWGDYDTSHIPLVNDADGTTFRGITSESHDDYEGMKVIDGSTGVDVAESVIHNGVWEYGDVDVAYDGNWF</sequence>
<name>A0A0K1IYI6_HALGI</name>
<evidence type="ECO:0000313" key="1">
    <source>
        <dbReference type="EMBL" id="AKU09514.1"/>
    </source>
</evidence>
<dbReference type="InterPro" id="IPR011050">
    <property type="entry name" value="Pectin_lyase_fold/virulence"/>
</dbReference>
<dbReference type="GeneID" id="25247689"/>
<dbReference type="KEGG" id="hgi:ABY42_17020"/>